<gene>
    <name evidence="1" type="ORF">RRG08_020684</name>
</gene>
<evidence type="ECO:0000313" key="1">
    <source>
        <dbReference type="EMBL" id="KAK3762605.1"/>
    </source>
</evidence>
<dbReference type="AlphaFoldDB" id="A0AAE0Z4K4"/>
<accession>A0AAE0Z4K4</accession>
<organism evidence="1 2">
    <name type="scientific">Elysia crispata</name>
    <name type="common">lettuce slug</name>
    <dbReference type="NCBI Taxonomy" id="231223"/>
    <lineage>
        <taxon>Eukaryota</taxon>
        <taxon>Metazoa</taxon>
        <taxon>Spiralia</taxon>
        <taxon>Lophotrochozoa</taxon>
        <taxon>Mollusca</taxon>
        <taxon>Gastropoda</taxon>
        <taxon>Heterobranchia</taxon>
        <taxon>Euthyneura</taxon>
        <taxon>Panpulmonata</taxon>
        <taxon>Sacoglossa</taxon>
        <taxon>Placobranchoidea</taxon>
        <taxon>Plakobranchidae</taxon>
        <taxon>Elysia</taxon>
    </lineage>
</organism>
<name>A0AAE0Z4K4_9GAST</name>
<sequence length="87" mass="9882">MEVLHSEFVSTSMRFEKDSRKCVSVELFCCALLSIRNYLNFAAFNDFLYPQVTHPTPEGQAGETPQLLPVDSVAQNWIKEVHAVVNH</sequence>
<dbReference type="EMBL" id="JAWDGP010004681">
    <property type="protein sequence ID" value="KAK3762605.1"/>
    <property type="molecule type" value="Genomic_DNA"/>
</dbReference>
<keyword evidence="2" id="KW-1185">Reference proteome</keyword>
<comment type="caution">
    <text evidence="1">The sequence shown here is derived from an EMBL/GenBank/DDBJ whole genome shotgun (WGS) entry which is preliminary data.</text>
</comment>
<proteinExistence type="predicted"/>
<dbReference type="Proteomes" id="UP001283361">
    <property type="component" value="Unassembled WGS sequence"/>
</dbReference>
<reference evidence="1" key="1">
    <citation type="journal article" date="2023" name="G3 (Bethesda)">
        <title>A reference genome for the long-term kleptoplast-retaining sea slug Elysia crispata morphotype clarki.</title>
        <authorList>
            <person name="Eastman K.E."/>
            <person name="Pendleton A.L."/>
            <person name="Shaikh M.A."/>
            <person name="Suttiyut T."/>
            <person name="Ogas R."/>
            <person name="Tomko P."/>
            <person name="Gavelis G."/>
            <person name="Widhalm J.R."/>
            <person name="Wisecaver J.H."/>
        </authorList>
    </citation>
    <scope>NUCLEOTIDE SEQUENCE</scope>
    <source>
        <strain evidence="1">ECLA1</strain>
    </source>
</reference>
<evidence type="ECO:0000313" key="2">
    <source>
        <dbReference type="Proteomes" id="UP001283361"/>
    </source>
</evidence>
<protein>
    <submittedName>
        <fullName evidence="1">Uncharacterized protein</fullName>
    </submittedName>
</protein>